<evidence type="ECO:0000256" key="4">
    <source>
        <dbReference type="PROSITE-ProRule" id="PRU00335"/>
    </source>
</evidence>
<dbReference type="PANTHER" id="PTHR30055:SF234">
    <property type="entry name" value="HTH-TYPE TRANSCRIPTIONAL REGULATOR BETI"/>
    <property type="match status" value="1"/>
</dbReference>
<dbReference type="Proteomes" id="UP000494245">
    <property type="component" value="Unassembled WGS sequence"/>
</dbReference>
<keyword evidence="1" id="KW-0805">Transcription regulation</keyword>
<dbReference type="PROSITE" id="PS01081">
    <property type="entry name" value="HTH_TETR_1"/>
    <property type="match status" value="1"/>
</dbReference>
<evidence type="ECO:0000256" key="2">
    <source>
        <dbReference type="ARBA" id="ARBA00023125"/>
    </source>
</evidence>
<dbReference type="Gene3D" id="1.10.357.10">
    <property type="entry name" value="Tetracycline Repressor, domain 2"/>
    <property type="match status" value="1"/>
</dbReference>
<reference evidence="6 7" key="1">
    <citation type="submission" date="2020-04" db="EMBL/GenBank/DDBJ databases">
        <authorList>
            <consortium name="Desulfovibrio sp. FSS-1 genome sequencing consortium"/>
            <person name="Shimoshige H."/>
            <person name="Kobayashi H."/>
            <person name="Maekawa T."/>
        </authorList>
    </citation>
    <scope>NUCLEOTIDE SEQUENCE [LARGE SCALE GENOMIC DNA]</scope>
    <source>
        <strain evidence="6 7">SIID29052-01</strain>
    </source>
</reference>
<gene>
    <name evidence="6" type="primary">mtrR</name>
    <name evidence="6" type="ORF">NNJEOMEG_03758</name>
</gene>
<reference evidence="6 7" key="2">
    <citation type="submission" date="2020-05" db="EMBL/GenBank/DDBJ databases">
        <title>Draft genome sequence of Desulfovibrio sp. strainFSS-1.</title>
        <authorList>
            <person name="Shimoshige H."/>
            <person name="Kobayashi H."/>
            <person name="Maekawa T."/>
        </authorList>
    </citation>
    <scope>NUCLEOTIDE SEQUENCE [LARGE SCALE GENOMIC DNA]</scope>
    <source>
        <strain evidence="6 7">SIID29052-01</strain>
    </source>
</reference>
<feature type="domain" description="HTH tetR-type" evidence="5">
    <location>
        <begin position="12"/>
        <end position="72"/>
    </location>
</feature>
<accession>A0A6V8M5N4</accession>
<organism evidence="6 7">
    <name type="scientific">Fundidesulfovibrio magnetotacticus</name>
    <dbReference type="NCBI Taxonomy" id="2730080"/>
    <lineage>
        <taxon>Bacteria</taxon>
        <taxon>Pseudomonadati</taxon>
        <taxon>Thermodesulfobacteriota</taxon>
        <taxon>Desulfovibrionia</taxon>
        <taxon>Desulfovibrionales</taxon>
        <taxon>Desulfovibrionaceae</taxon>
        <taxon>Fundidesulfovibrio</taxon>
    </lineage>
</organism>
<dbReference type="AlphaFoldDB" id="A0A6V8M5N4"/>
<dbReference type="PRINTS" id="PR00455">
    <property type="entry name" value="HTHTETR"/>
</dbReference>
<dbReference type="EMBL" id="BLTE01000025">
    <property type="protein sequence ID" value="GFK95885.1"/>
    <property type="molecule type" value="Genomic_DNA"/>
</dbReference>
<dbReference type="RefSeq" id="WP_173087024.1">
    <property type="nucleotide sequence ID" value="NZ_BLTE01000025.1"/>
</dbReference>
<dbReference type="SUPFAM" id="SSF48498">
    <property type="entry name" value="Tetracyclin repressor-like, C-terminal domain"/>
    <property type="match status" value="1"/>
</dbReference>
<dbReference type="InterPro" id="IPR023772">
    <property type="entry name" value="DNA-bd_HTH_TetR-type_CS"/>
</dbReference>
<name>A0A6V8M5N4_9BACT</name>
<dbReference type="PANTHER" id="PTHR30055">
    <property type="entry name" value="HTH-TYPE TRANSCRIPTIONAL REGULATOR RUTR"/>
    <property type="match status" value="1"/>
</dbReference>
<dbReference type="InterPro" id="IPR001647">
    <property type="entry name" value="HTH_TetR"/>
</dbReference>
<evidence type="ECO:0000313" key="7">
    <source>
        <dbReference type="Proteomes" id="UP000494245"/>
    </source>
</evidence>
<evidence type="ECO:0000256" key="3">
    <source>
        <dbReference type="ARBA" id="ARBA00023163"/>
    </source>
</evidence>
<proteinExistence type="predicted"/>
<dbReference type="InterPro" id="IPR050109">
    <property type="entry name" value="HTH-type_TetR-like_transc_reg"/>
</dbReference>
<dbReference type="SUPFAM" id="SSF46689">
    <property type="entry name" value="Homeodomain-like"/>
    <property type="match status" value="1"/>
</dbReference>
<dbReference type="PROSITE" id="PS50977">
    <property type="entry name" value="HTH_TETR_2"/>
    <property type="match status" value="1"/>
</dbReference>
<feature type="DNA-binding region" description="H-T-H motif" evidence="4">
    <location>
        <begin position="35"/>
        <end position="54"/>
    </location>
</feature>
<evidence type="ECO:0000313" key="6">
    <source>
        <dbReference type="EMBL" id="GFK95885.1"/>
    </source>
</evidence>
<evidence type="ECO:0000259" key="5">
    <source>
        <dbReference type="PROSITE" id="PS50977"/>
    </source>
</evidence>
<keyword evidence="7" id="KW-1185">Reference proteome</keyword>
<dbReference type="GO" id="GO:0000976">
    <property type="term" value="F:transcription cis-regulatory region binding"/>
    <property type="evidence" value="ECO:0007669"/>
    <property type="project" value="TreeGrafter"/>
</dbReference>
<protein>
    <submittedName>
        <fullName evidence="6">HTH-type transcriptional regulator MtrR</fullName>
    </submittedName>
</protein>
<keyword evidence="2 4" id="KW-0238">DNA-binding</keyword>
<keyword evidence="3" id="KW-0804">Transcription</keyword>
<comment type="caution">
    <text evidence="6">The sequence shown here is derived from an EMBL/GenBank/DDBJ whole genome shotgun (WGS) entry which is preliminary data.</text>
</comment>
<dbReference type="InterPro" id="IPR009057">
    <property type="entry name" value="Homeodomain-like_sf"/>
</dbReference>
<evidence type="ECO:0000256" key="1">
    <source>
        <dbReference type="ARBA" id="ARBA00023015"/>
    </source>
</evidence>
<sequence length="232" mass="25864">METTSTFQNIPTDKQLRVLTEARAEFAERGFLGASMNRLAARLGIAKGSLFKYFGSKEGLFAKVFDQAVDRFSEGLRQARDETAGLPLAPRLERILDEGTRLVRQHPDIYRIYLKMLNHEDFPLRERFLSKVRALSTRFLTPVVLQARDRGELPPDLDPDLAVFVLDAVLDRFVLAQAEPWMAAGLALSLEDPEAARRTARKLAALLAGMLRANAPNPSPPEGTPLGIDPLR</sequence>
<dbReference type="InterPro" id="IPR036271">
    <property type="entry name" value="Tet_transcr_reg_TetR-rel_C_sf"/>
</dbReference>
<dbReference type="Pfam" id="PF00440">
    <property type="entry name" value="TetR_N"/>
    <property type="match status" value="1"/>
</dbReference>
<dbReference type="GO" id="GO:0003700">
    <property type="term" value="F:DNA-binding transcription factor activity"/>
    <property type="evidence" value="ECO:0007669"/>
    <property type="project" value="TreeGrafter"/>
</dbReference>